<proteinExistence type="predicted"/>
<organism evidence="3 4">
    <name type="scientific">Immersiella caudata</name>
    <dbReference type="NCBI Taxonomy" id="314043"/>
    <lineage>
        <taxon>Eukaryota</taxon>
        <taxon>Fungi</taxon>
        <taxon>Dikarya</taxon>
        <taxon>Ascomycota</taxon>
        <taxon>Pezizomycotina</taxon>
        <taxon>Sordariomycetes</taxon>
        <taxon>Sordariomycetidae</taxon>
        <taxon>Sordariales</taxon>
        <taxon>Lasiosphaeriaceae</taxon>
        <taxon>Immersiella</taxon>
    </lineage>
</organism>
<evidence type="ECO:0000313" key="3">
    <source>
        <dbReference type="EMBL" id="KAK0627319.1"/>
    </source>
</evidence>
<keyword evidence="4" id="KW-1185">Reference proteome</keyword>
<gene>
    <name evidence="3" type="ORF">B0T14DRAFT_493441</name>
</gene>
<name>A0AA40C7C6_9PEZI</name>
<feature type="chain" id="PRO_5041386180" description="Apidaecin" evidence="2">
    <location>
        <begin position="18"/>
        <end position="123"/>
    </location>
</feature>
<evidence type="ECO:0008006" key="5">
    <source>
        <dbReference type="Google" id="ProtNLM"/>
    </source>
</evidence>
<accession>A0AA40C7C6</accession>
<dbReference type="EMBL" id="JAULSU010000002">
    <property type="protein sequence ID" value="KAK0627319.1"/>
    <property type="molecule type" value="Genomic_DNA"/>
</dbReference>
<feature type="region of interest" description="Disordered" evidence="1">
    <location>
        <begin position="15"/>
        <end position="123"/>
    </location>
</feature>
<dbReference type="AlphaFoldDB" id="A0AA40C7C6"/>
<evidence type="ECO:0000256" key="2">
    <source>
        <dbReference type="SAM" id="SignalP"/>
    </source>
</evidence>
<keyword evidence="2" id="KW-0732">Signal</keyword>
<dbReference type="Proteomes" id="UP001175000">
    <property type="component" value="Unassembled WGS sequence"/>
</dbReference>
<feature type="signal peptide" evidence="2">
    <location>
        <begin position="1"/>
        <end position="17"/>
    </location>
</feature>
<evidence type="ECO:0000313" key="4">
    <source>
        <dbReference type="Proteomes" id="UP001175000"/>
    </source>
</evidence>
<comment type="caution">
    <text evidence="3">The sequence shown here is derived from an EMBL/GenBank/DDBJ whole genome shotgun (WGS) entry which is preliminary data.</text>
</comment>
<sequence length="123" mass="13710">MKLATLLCLALGALSLAAPLTTRNPEPLPQRRPGVLRREPEPAPLARRPMPHKREIGFPSGVANSGIIRREPEPEPAPQKRPGVLKREPEPEPVPQKRRAVLKREPEPQPEALWVVSGVRKEK</sequence>
<evidence type="ECO:0000256" key="1">
    <source>
        <dbReference type="SAM" id="MobiDB-lite"/>
    </source>
</evidence>
<reference evidence="3" key="1">
    <citation type="submission" date="2023-06" db="EMBL/GenBank/DDBJ databases">
        <title>Genome-scale phylogeny and comparative genomics of the fungal order Sordariales.</title>
        <authorList>
            <consortium name="Lawrence Berkeley National Laboratory"/>
            <person name="Hensen N."/>
            <person name="Bonometti L."/>
            <person name="Westerberg I."/>
            <person name="Brannstrom I.O."/>
            <person name="Guillou S."/>
            <person name="Cros-Aarteil S."/>
            <person name="Calhoun S."/>
            <person name="Haridas S."/>
            <person name="Kuo A."/>
            <person name="Mondo S."/>
            <person name="Pangilinan J."/>
            <person name="Riley R."/>
            <person name="Labutti K."/>
            <person name="Andreopoulos B."/>
            <person name="Lipzen A."/>
            <person name="Chen C."/>
            <person name="Yanf M."/>
            <person name="Daum C."/>
            <person name="Ng V."/>
            <person name="Clum A."/>
            <person name="Steindorff A."/>
            <person name="Ohm R."/>
            <person name="Martin F."/>
            <person name="Silar P."/>
            <person name="Natvig D."/>
            <person name="Lalanne C."/>
            <person name="Gautier V."/>
            <person name="Ament-Velasquez S.L."/>
            <person name="Kruys A."/>
            <person name="Hutchinson M.I."/>
            <person name="Powell A.J."/>
            <person name="Barry K."/>
            <person name="Miller A.N."/>
            <person name="Grigoriev I.V."/>
            <person name="Debuchy R."/>
            <person name="Gladieux P."/>
            <person name="Thoren M.H."/>
            <person name="Johannesson H."/>
        </authorList>
    </citation>
    <scope>NUCLEOTIDE SEQUENCE</scope>
    <source>
        <strain evidence="3">CBS 606.72</strain>
    </source>
</reference>
<protein>
    <recommendedName>
        <fullName evidence="5">Apidaecin</fullName>
    </recommendedName>
</protein>